<protein>
    <recommendedName>
        <fullName evidence="3">HTH tetR-type domain-containing protein</fullName>
    </recommendedName>
</protein>
<organism evidence="4 5">
    <name type="scientific">Mycolicibacterium moriokaense</name>
    <dbReference type="NCBI Taxonomy" id="39691"/>
    <lineage>
        <taxon>Bacteria</taxon>
        <taxon>Bacillati</taxon>
        <taxon>Actinomycetota</taxon>
        <taxon>Actinomycetes</taxon>
        <taxon>Mycobacteriales</taxon>
        <taxon>Mycobacteriaceae</taxon>
        <taxon>Mycolicibacterium</taxon>
    </lineage>
</organism>
<feature type="domain" description="HTH tetR-type" evidence="3">
    <location>
        <begin position="1"/>
        <end position="50"/>
    </location>
</feature>
<feature type="DNA-binding region" description="H-T-H motif" evidence="2">
    <location>
        <begin position="13"/>
        <end position="32"/>
    </location>
</feature>
<keyword evidence="1 2" id="KW-0238">DNA-binding</keyword>
<evidence type="ECO:0000313" key="5">
    <source>
        <dbReference type="Proteomes" id="UP000466681"/>
    </source>
</evidence>
<proteinExistence type="predicted"/>
<dbReference type="InterPro" id="IPR041642">
    <property type="entry name" value="KstR_C"/>
</dbReference>
<accession>A0AAD1HER5</accession>
<dbReference type="SUPFAM" id="SSF46689">
    <property type="entry name" value="Homeodomain-like"/>
    <property type="match status" value="1"/>
</dbReference>
<dbReference type="InterPro" id="IPR001647">
    <property type="entry name" value="HTH_TetR"/>
</dbReference>
<keyword evidence="5" id="KW-1185">Reference proteome</keyword>
<dbReference type="InterPro" id="IPR050109">
    <property type="entry name" value="HTH-type_TetR-like_transc_reg"/>
</dbReference>
<dbReference type="PROSITE" id="PS50977">
    <property type="entry name" value="HTH_TETR_2"/>
    <property type="match status" value="1"/>
</dbReference>
<dbReference type="AlphaFoldDB" id="A0AAD1HER5"/>
<dbReference type="Pfam" id="PF00440">
    <property type="entry name" value="TetR_N"/>
    <property type="match status" value="1"/>
</dbReference>
<evidence type="ECO:0000256" key="1">
    <source>
        <dbReference type="ARBA" id="ARBA00023125"/>
    </source>
</evidence>
<dbReference type="InterPro" id="IPR009057">
    <property type="entry name" value="Homeodomain-like_sf"/>
</dbReference>
<dbReference type="PANTHER" id="PTHR30055">
    <property type="entry name" value="HTH-TYPE TRANSCRIPTIONAL REGULATOR RUTR"/>
    <property type="match status" value="1"/>
</dbReference>
<dbReference type="GO" id="GO:0003700">
    <property type="term" value="F:DNA-binding transcription factor activity"/>
    <property type="evidence" value="ECO:0007669"/>
    <property type="project" value="TreeGrafter"/>
</dbReference>
<dbReference type="PANTHER" id="PTHR30055:SF242">
    <property type="entry name" value="HTH-TYPE TRANSCRIPTIONAL REPRESSOR KSTR"/>
    <property type="match status" value="1"/>
</dbReference>
<dbReference type="Proteomes" id="UP000466681">
    <property type="component" value="Chromosome"/>
</dbReference>
<sequence length="177" mass="19338">MMLAVSGGYEAVQVRAVAAQVGIGVSTLYRYFPSKIHLLVSALTREFQEFGDSRDWTVTASTPRERLRLLVDCLHAEWQQDPRLTEAVTRAFVLADHTAATATDEAIDVIEGLLARTLSGGEPTVRNQRLAGLIADVWLANLAAFSSGRISGEVARDRIDRAIDRFVDATHGDPEMG</sequence>
<evidence type="ECO:0000313" key="4">
    <source>
        <dbReference type="EMBL" id="BBX03674.1"/>
    </source>
</evidence>
<reference evidence="4 5" key="1">
    <citation type="journal article" date="2019" name="Emerg. Microbes Infect.">
        <title>Comprehensive subspecies identification of 175 nontuberculous mycobacteria species based on 7547 genomic profiles.</title>
        <authorList>
            <person name="Matsumoto Y."/>
            <person name="Kinjo T."/>
            <person name="Motooka D."/>
            <person name="Nabeya D."/>
            <person name="Jung N."/>
            <person name="Uechi K."/>
            <person name="Horii T."/>
            <person name="Iida T."/>
            <person name="Fujita J."/>
            <person name="Nakamura S."/>
        </authorList>
    </citation>
    <scope>NUCLEOTIDE SEQUENCE [LARGE SCALE GENOMIC DNA]</scope>
    <source>
        <strain evidence="4 5">JCM 6375</strain>
    </source>
</reference>
<evidence type="ECO:0000256" key="2">
    <source>
        <dbReference type="PROSITE-ProRule" id="PRU00335"/>
    </source>
</evidence>
<evidence type="ECO:0000259" key="3">
    <source>
        <dbReference type="PROSITE" id="PS50977"/>
    </source>
</evidence>
<dbReference type="GO" id="GO:0000976">
    <property type="term" value="F:transcription cis-regulatory region binding"/>
    <property type="evidence" value="ECO:0007669"/>
    <property type="project" value="TreeGrafter"/>
</dbReference>
<dbReference type="KEGG" id="mmor:MMOR_46100"/>
<dbReference type="Gene3D" id="1.10.357.10">
    <property type="entry name" value="Tetracycline Repressor, domain 2"/>
    <property type="match status" value="1"/>
</dbReference>
<gene>
    <name evidence="4" type="ORF">MMOR_46100</name>
</gene>
<dbReference type="Pfam" id="PF17925">
    <property type="entry name" value="TetR_C_20"/>
    <property type="match status" value="1"/>
</dbReference>
<dbReference type="EMBL" id="AP022560">
    <property type="protein sequence ID" value="BBX03674.1"/>
    <property type="molecule type" value="Genomic_DNA"/>
</dbReference>
<name>A0AAD1HER5_9MYCO</name>